<dbReference type="EMBL" id="JACHHT010000001">
    <property type="protein sequence ID" value="MBB6519949.1"/>
    <property type="molecule type" value="Genomic_DNA"/>
</dbReference>
<evidence type="ECO:0000256" key="5">
    <source>
        <dbReference type="ARBA" id="ARBA00022827"/>
    </source>
</evidence>
<dbReference type="InterPro" id="IPR051205">
    <property type="entry name" value="UbiH/COQ6_monooxygenase"/>
</dbReference>
<evidence type="ECO:0000256" key="4">
    <source>
        <dbReference type="ARBA" id="ARBA00022630"/>
    </source>
</evidence>
<evidence type="ECO:0000313" key="9">
    <source>
        <dbReference type="EMBL" id="MBB6519949.1"/>
    </source>
</evidence>
<dbReference type="SUPFAM" id="SSF51905">
    <property type="entry name" value="FAD/NAD(P)-binding domain"/>
    <property type="match status" value="1"/>
</dbReference>
<reference evidence="9 10" key="1">
    <citation type="submission" date="2020-08" db="EMBL/GenBank/DDBJ databases">
        <title>Genomic Encyclopedia of Type Strains, Phase IV (KMG-IV): sequencing the most valuable type-strain genomes for metagenomic binning, comparative biology and taxonomic classification.</title>
        <authorList>
            <person name="Goeker M."/>
        </authorList>
    </citation>
    <scope>NUCLEOTIDE SEQUENCE [LARGE SCALE GENOMIC DNA]</scope>
    <source>
        <strain evidence="9 10">DSM 22368</strain>
    </source>
</reference>
<organism evidence="9 10">
    <name type="scientific">Pseudoteredinibacter isoporae</name>
    <dbReference type="NCBI Taxonomy" id="570281"/>
    <lineage>
        <taxon>Bacteria</taxon>
        <taxon>Pseudomonadati</taxon>
        <taxon>Pseudomonadota</taxon>
        <taxon>Gammaproteobacteria</taxon>
        <taxon>Cellvibrionales</taxon>
        <taxon>Cellvibrionaceae</taxon>
        <taxon>Pseudoteredinibacter</taxon>
    </lineage>
</organism>
<dbReference type="PANTHER" id="PTHR43876:SF8">
    <property type="entry name" value="2-OCTAPRENYL-6-METHOXYPHENOL HYDROXYLASE"/>
    <property type="match status" value="1"/>
</dbReference>
<evidence type="ECO:0000256" key="3">
    <source>
        <dbReference type="ARBA" id="ARBA00005349"/>
    </source>
</evidence>
<keyword evidence="10" id="KW-1185">Reference proteome</keyword>
<dbReference type="Gene3D" id="3.50.50.60">
    <property type="entry name" value="FAD/NAD(P)-binding domain"/>
    <property type="match status" value="2"/>
</dbReference>
<evidence type="ECO:0000256" key="6">
    <source>
        <dbReference type="ARBA" id="ARBA00023002"/>
    </source>
</evidence>
<dbReference type="FunCoup" id="A0A7X0MVK7">
    <property type="interactions" value="132"/>
</dbReference>
<dbReference type="GO" id="GO:0008681">
    <property type="term" value="F:2-octaprenyl-6-methoxyphenol hydroxylase activity"/>
    <property type="evidence" value="ECO:0007669"/>
    <property type="project" value="InterPro"/>
</dbReference>
<dbReference type="NCBIfam" id="TIGR01984">
    <property type="entry name" value="UbiH"/>
    <property type="match status" value="1"/>
</dbReference>
<comment type="pathway">
    <text evidence="2">Cofactor biosynthesis; ubiquinone biosynthesis.</text>
</comment>
<accession>A0A7X0MVK7</accession>
<comment type="cofactor">
    <cofactor evidence="1">
        <name>FAD</name>
        <dbReference type="ChEBI" id="CHEBI:57692"/>
    </cofactor>
</comment>
<evidence type="ECO:0000256" key="1">
    <source>
        <dbReference type="ARBA" id="ARBA00001974"/>
    </source>
</evidence>
<dbReference type="UniPathway" id="UPA00232"/>
<evidence type="ECO:0000256" key="7">
    <source>
        <dbReference type="ARBA" id="ARBA00023033"/>
    </source>
</evidence>
<evidence type="ECO:0000313" key="10">
    <source>
        <dbReference type="Proteomes" id="UP000528457"/>
    </source>
</evidence>
<evidence type="ECO:0000259" key="8">
    <source>
        <dbReference type="Pfam" id="PF01494"/>
    </source>
</evidence>
<dbReference type="PANTHER" id="PTHR43876">
    <property type="entry name" value="UBIQUINONE BIOSYNTHESIS MONOOXYGENASE COQ6, MITOCHONDRIAL"/>
    <property type="match status" value="1"/>
</dbReference>
<dbReference type="InterPro" id="IPR036188">
    <property type="entry name" value="FAD/NAD-bd_sf"/>
</dbReference>
<gene>
    <name evidence="9" type="ORF">HNR48_000227</name>
</gene>
<keyword evidence="6" id="KW-0560">Oxidoreductase</keyword>
<dbReference type="NCBIfam" id="TIGR01988">
    <property type="entry name" value="Ubi-OHases"/>
    <property type="match status" value="1"/>
</dbReference>
<keyword evidence="5" id="KW-0274">FAD</keyword>
<keyword evidence="7" id="KW-0503">Monooxygenase</keyword>
<protein>
    <submittedName>
        <fullName evidence="9">2-polyprenyl-6-methoxyphenol 4-hydroxylase</fullName>
    </submittedName>
</protein>
<dbReference type="InterPro" id="IPR010971">
    <property type="entry name" value="UbiH/COQ6"/>
</dbReference>
<dbReference type="AlphaFoldDB" id="A0A7X0MVK7"/>
<dbReference type="InterPro" id="IPR011295">
    <property type="entry name" value="UbiH"/>
</dbReference>
<proteinExistence type="inferred from homology"/>
<dbReference type="GO" id="GO:0071949">
    <property type="term" value="F:FAD binding"/>
    <property type="evidence" value="ECO:0007669"/>
    <property type="project" value="InterPro"/>
</dbReference>
<dbReference type="PRINTS" id="PR00420">
    <property type="entry name" value="RNGMNOXGNASE"/>
</dbReference>
<dbReference type="InterPro" id="IPR002938">
    <property type="entry name" value="FAD-bd"/>
</dbReference>
<dbReference type="RefSeq" id="WP_243749341.1">
    <property type="nucleotide sequence ID" value="NZ_JAAONY010000001.1"/>
</dbReference>
<evidence type="ECO:0000256" key="2">
    <source>
        <dbReference type="ARBA" id="ARBA00004749"/>
    </source>
</evidence>
<dbReference type="Pfam" id="PF01494">
    <property type="entry name" value="FAD_binding_3"/>
    <property type="match status" value="1"/>
</dbReference>
<dbReference type="GO" id="GO:0006744">
    <property type="term" value="P:ubiquinone biosynthetic process"/>
    <property type="evidence" value="ECO:0007669"/>
    <property type="project" value="UniProtKB-UniPathway"/>
</dbReference>
<comment type="similarity">
    <text evidence="3">Belongs to the UbiH/COQ6 family.</text>
</comment>
<dbReference type="NCBIfam" id="NF004356">
    <property type="entry name" value="PRK05732.1"/>
    <property type="match status" value="1"/>
</dbReference>
<feature type="domain" description="FAD-binding" evidence="8">
    <location>
        <begin position="11"/>
        <end position="339"/>
    </location>
</feature>
<keyword evidence="4" id="KW-0285">Flavoprotein</keyword>
<dbReference type="InParanoid" id="A0A7X0MVK7"/>
<dbReference type="Proteomes" id="UP000528457">
    <property type="component" value="Unassembled WGS sequence"/>
</dbReference>
<comment type="caution">
    <text evidence="9">The sequence shown here is derived from an EMBL/GenBank/DDBJ whole genome shotgun (WGS) entry which is preliminary data.</text>
</comment>
<name>A0A7X0MVK7_9GAMM</name>
<sequence length="426" mass="46984">MSKENSNFFNVDIAIVGGGMVGISQALLLAAQHPDWRIALLERFPFPKNNNEALYQPSFDARATALSLGSVQIFQALGLWPTLAEHHTPIKTVHVSDRGHFAGTQICHKKQGVDLLGAVIDNAWLGRVLLQALQRENQIQWFDACEVEQVTMRSDAAQLQFIRNNETQTIDTKLLCLADGGDSLLAQQLGLHREVQDYGQSALIATVETTKAHGGVAYERFTEQGPMALLPLGESDQANRCALVWTLPSEKLQATLDLSDDELLDLLQERFGYRLGRFCKIGSRQSYPLQLQIVREQVRSSLVVLGNAAHYLHPVAGQGFNLALRDCVALADTLRTASKSKRSLGDLSVLQSYLLQQQNDQDLTVNFSDQIVKVFSSQNLPKQLFRSAGFVALALFPEAKQFLAKQTMGVAGRLSRIASVESEKAS</sequence>